<dbReference type="GeneID" id="59339393"/>
<feature type="region of interest" description="Disordered" evidence="1">
    <location>
        <begin position="1"/>
        <end position="26"/>
    </location>
</feature>
<dbReference type="AlphaFoldDB" id="A0A8H6CJM0"/>
<evidence type="ECO:0000256" key="1">
    <source>
        <dbReference type="SAM" id="MobiDB-lite"/>
    </source>
</evidence>
<organism evidence="2 3">
    <name type="scientific">Letharia lupina</name>
    <dbReference type="NCBI Taxonomy" id="560253"/>
    <lineage>
        <taxon>Eukaryota</taxon>
        <taxon>Fungi</taxon>
        <taxon>Dikarya</taxon>
        <taxon>Ascomycota</taxon>
        <taxon>Pezizomycotina</taxon>
        <taxon>Lecanoromycetes</taxon>
        <taxon>OSLEUM clade</taxon>
        <taxon>Lecanoromycetidae</taxon>
        <taxon>Lecanorales</taxon>
        <taxon>Lecanorineae</taxon>
        <taxon>Parmeliaceae</taxon>
        <taxon>Letharia</taxon>
    </lineage>
</organism>
<keyword evidence="3" id="KW-1185">Reference proteome</keyword>
<dbReference type="Proteomes" id="UP000593566">
    <property type="component" value="Unassembled WGS sequence"/>
</dbReference>
<evidence type="ECO:0000313" key="3">
    <source>
        <dbReference type="Proteomes" id="UP000593566"/>
    </source>
</evidence>
<accession>A0A8H6CJM0</accession>
<protein>
    <submittedName>
        <fullName evidence="2">Uncharacterized protein</fullName>
    </submittedName>
</protein>
<feature type="region of interest" description="Disordered" evidence="1">
    <location>
        <begin position="285"/>
        <end position="307"/>
    </location>
</feature>
<feature type="compositionally biased region" description="Low complexity" evidence="1">
    <location>
        <begin position="1"/>
        <end position="18"/>
    </location>
</feature>
<feature type="compositionally biased region" description="Polar residues" evidence="1">
    <location>
        <begin position="297"/>
        <end position="307"/>
    </location>
</feature>
<dbReference type="RefSeq" id="XP_037153486.1">
    <property type="nucleotide sequence ID" value="XM_037301852.1"/>
</dbReference>
<comment type="caution">
    <text evidence="2">The sequence shown here is derived from an EMBL/GenBank/DDBJ whole genome shotgun (WGS) entry which is preliminary data.</text>
</comment>
<evidence type="ECO:0000313" key="2">
    <source>
        <dbReference type="EMBL" id="KAF6224426.1"/>
    </source>
</evidence>
<name>A0A8H6CJM0_9LECA</name>
<gene>
    <name evidence="2" type="ORF">HO133_011003</name>
</gene>
<proteinExistence type="predicted"/>
<reference evidence="2 3" key="1">
    <citation type="journal article" date="2020" name="Genomics">
        <title>Complete, high-quality genomes from long-read metagenomic sequencing of two wolf lichen thalli reveals enigmatic genome architecture.</title>
        <authorList>
            <person name="McKenzie S.K."/>
            <person name="Walston R.F."/>
            <person name="Allen J.L."/>
        </authorList>
    </citation>
    <scope>NUCLEOTIDE SEQUENCE [LARGE SCALE GENOMIC DNA]</scope>
    <source>
        <strain evidence="2">WasteWater1</strain>
    </source>
</reference>
<dbReference type="EMBL" id="JACCJB010000009">
    <property type="protein sequence ID" value="KAF6224426.1"/>
    <property type="molecule type" value="Genomic_DNA"/>
</dbReference>
<sequence length="381" mass="41318">MEVSRSTSSPSALSPSHSSKTRPTRPTRSYRILKSLVAKRKLFKKRNAVSLALVAAGWALPKASAYLTSANSTPLIDPYALLTTGAATICPLTGNRTTTCTNLILEMKATDYIGLGRRLLKPANAAVCSLGPCAACICAHFALQFPNGIPDADELNESELEGTLVKWVTFSCLQNWVLLPEPREKLFKWLTRVFGGAAAKQIEALLLKLTLKVGSLVALLFKKVRRMRGGGVPAGENNVPAGEVGVPVEGNGVPAEGDDVPAASNQNEHIEMIDALSTPVTDQLPNTIDGITDPVDTHTTPTSSTQEIPTRILREINRTPRGQPHYTEYRVEYNDGDIVAKWVLKETLEDAPEFYNLRDGFVAKKAGKIINGKEGKGKNRY</sequence>